<evidence type="ECO:0000256" key="2">
    <source>
        <dbReference type="SAM" id="MobiDB-lite"/>
    </source>
</evidence>
<proteinExistence type="predicted"/>
<evidence type="ECO:0000256" key="1">
    <source>
        <dbReference type="SAM" id="Coils"/>
    </source>
</evidence>
<protein>
    <recommendedName>
        <fullName evidence="6">Mitochondrial inner membrane protein</fullName>
    </recommendedName>
</protein>
<reference evidence="4 5" key="1">
    <citation type="journal article" date="2018" name="Nat. Biotechnol.">
        <title>A standardized bacterial taxonomy based on genome phylogeny substantially revises the tree of life.</title>
        <authorList>
            <person name="Parks D.H."/>
            <person name="Chuvochina M."/>
            <person name="Waite D.W."/>
            <person name="Rinke C."/>
            <person name="Skarshewski A."/>
            <person name="Chaumeil P.A."/>
            <person name="Hugenholtz P."/>
        </authorList>
    </citation>
    <scope>NUCLEOTIDE SEQUENCE [LARGE SCALE GENOMIC DNA]</scope>
    <source>
        <strain evidence="4">UBA9169</strain>
    </source>
</reference>
<dbReference type="Proteomes" id="UP000264719">
    <property type="component" value="Unassembled WGS sequence"/>
</dbReference>
<feature type="transmembrane region" description="Helical" evidence="3">
    <location>
        <begin position="115"/>
        <end position="139"/>
    </location>
</feature>
<name>A0A348WCS0_9RHOB</name>
<keyword evidence="3" id="KW-0472">Membrane</keyword>
<feature type="coiled-coil region" evidence="1">
    <location>
        <begin position="219"/>
        <end position="246"/>
    </location>
</feature>
<keyword evidence="3" id="KW-0812">Transmembrane</keyword>
<sequence>AAKAATSAKPDSPAKPDASAKPETPDTSKKPDTAAKPATGKPDPVKSEPVKSDTAKPADQPADKAADKPADKPADSAKSTLSQNSRNTDEIPTSKSAATPPPAPTPPASETGGGAGFGALFFGGVTAALVGALAAYLLLPQLGLLPQGDDEALTRLETRLAEQDKEISALSQQLADIASAQPETVSPDQITDIEAQLSALGDRLAAAETLAQRAAPAGEAVSSDELQKLREEMDRLLAEAAQKDDQARTAARDTLRRAALTRVRTALDNGSPFAEALDDLGNTGQEIPSDLQAIANSGAPTLAALQTSFPDAARRALEAARRADPDAHAGSGVLGFLNSQLGVRSLEPREGNDPDAILSRAEAALRDGQLAATLEELATLPDPAQAEIAGWVDQAQTRLTATQAADTLGAQLN</sequence>
<feature type="region of interest" description="Disordered" evidence="2">
    <location>
        <begin position="1"/>
        <end position="113"/>
    </location>
</feature>
<keyword evidence="3" id="KW-1133">Transmembrane helix</keyword>
<comment type="caution">
    <text evidence="4">The sequence shown here is derived from an EMBL/GenBank/DDBJ whole genome shotgun (WGS) entry which is preliminary data.</text>
</comment>
<evidence type="ECO:0000256" key="3">
    <source>
        <dbReference type="SAM" id="Phobius"/>
    </source>
</evidence>
<feature type="compositionally biased region" description="Basic and acidic residues" evidence="2">
    <location>
        <begin position="12"/>
        <end position="33"/>
    </location>
</feature>
<organism evidence="4 5">
    <name type="scientific">Roseovarius nubinhibens</name>
    <dbReference type="NCBI Taxonomy" id="314263"/>
    <lineage>
        <taxon>Bacteria</taxon>
        <taxon>Pseudomonadati</taxon>
        <taxon>Pseudomonadota</taxon>
        <taxon>Alphaproteobacteria</taxon>
        <taxon>Rhodobacterales</taxon>
        <taxon>Roseobacteraceae</taxon>
        <taxon>Roseovarius</taxon>
    </lineage>
</organism>
<evidence type="ECO:0008006" key="6">
    <source>
        <dbReference type="Google" id="ProtNLM"/>
    </source>
</evidence>
<feature type="non-terminal residue" evidence="4">
    <location>
        <position position="1"/>
    </location>
</feature>
<feature type="coiled-coil region" evidence="1">
    <location>
        <begin position="153"/>
        <end position="180"/>
    </location>
</feature>
<dbReference type="EMBL" id="DMVW01000101">
    <property type="protein sequence ID" value="HAR52332.1"/>
    <property type="molecule type" value="Genomic_DNA"/>
</dbReference>
<gene>
    <name evidence="4" type="ORF">DCS45_10730</name>
</gene>
<keyword evidence="1" id="KW-0175">Coiled coil</keyword>
<dbReference type="AlphaFoldDB" id="A0A348WCS0"/>
<evidence type="ECO:0000313" key="4">
    <source>
        <dbReference type="EMBL" id="HAR52332.1"/>
    </source>
</evidence>
<accession>A0A348WCS0</accession>
<evidence type="ECO:0000313" key="5">
    <source>
        <dbReference type="Proteomes" id="UP000264719"/>
    </source>
</evidence>
<feature type="compositionally biased region" description="Basic and acidic residues" evidence="2">
    <location>
        <begin position="43"/>
        <end position="75"/>
    </location>
</feature>